<feature type="domain" description="Carboxylesterase type B" evidence="4">
    <location>
        <begin position="22"/>
        <end position="231"/>
    </location>
</feature>
<dbReference type="InterPro" id="IPR029058">
    <property type="entry name" value="AB_hydrolase_fold"/>
</dbReference>
<dbReference type="Gene3D" id="3.40.50.1820">
    <property type="entry name" value="alpha/beta hydrolase"/>
    <property type="match status" value="1"/>
</dbReference>
<evidence type="ECO:0000256" key="2">
    <source>
        <dbReference type="ARBA" id="ARBA00022801"/>
    </source>
</evidence>
<gene>
    <name evidence="5" type="ORF">MBM_02486</name>
</gene>
<organism evidence="5 6">
    <name type="scientific">Marssonina brunnea f. sp. multigermtubi (strain MB_m1)</name>
    <name type="common">Marssonina leaf spot fungus</name>
    <dbReference type="NCBI Taxonomy" id="1072389"/>
    <lineage>
        <taxon>Eukaryota</taxon>
        <taxon>Fungi</taxon>
        <taxon>Dikarya</taxon>
        <taxon>Ascomycota</taxon>
        <taxon>Pezizomycotina</taxon>
        <taxon>Leotiomycetes</taxon>
        <taxon>Helotiales</taxon>
        <taxon>Drepanopezizaceae</taxon>
        <taxon>Drepanopeziza</taxon>
    </lineage>
</organism>
<feature type="domain" description="Carboxylesterase type B" evidence="4">
    <location>
        <begin position="327"/>
        <end position="427"/>
    </location>
</feature>
<comment type="similarity">
    <text evidence="1 3">Belongs to the type-B carboxylesterase/lipase family.</text>
</comment>
<evidence type="ECO:0000256" key="3">
    <source>
        <dbReference type="RuleBase" id="RU361235"/>
    </source>
</evidence>
<protein>
    <recommendedName>
        <fullName evidence="3">Carboxylic ester hydrolase</fullName>
        <ecNumber evidence="3">3.1.1.-</ecNumber>
    </recommendedName>
</protein>
<dbReference type="Proteomes" id="UP000006753">
    <property type="component" value="Unassembled WGS sequence"/>
</dbReference>
<dbReference type="PANTHER" id="PTHR43142:SF5">
    <property type="entry name" value="CARBOXYLIC ESTER HYDROLASE"/>
    <property type="match status" value="1"/>
</dbReference>
<dbReference type="PROSITE" id="PS00122">
    <property type="entry name" value="CARBOXYLESTERASE_B_1"/>
    <property type="match status" value="1"/>
</dbReference>
<dbReference type="AlphaFoldDB" id="K1Y283"/>
<dbReference type="KEGG" id="mbe:MBM_02486"/>
<dbReference type="ESTHER" id="marbu-k1y283">
    <property type="family name" value="Fungal_carboxylesterase_lipase"/>
</dbReference>
<keyword evidence="6" id="KW-1185">Reference proteome</keyword>
<dbReference type="HOGENOM" id="CLU_006586_14_0_1"/>
<dbReference type="STRING" id="1072389.K1Y283"/>
<dbReference type="InterPro" id="IPR002018">
    <property type="entry name" value="CarbesteraseB"/>
</dbReference>
<dbReference type="OMA" id="KMYQVVA"/>
<dbReference type="EMBL" id="JH921431">
    <property type="protein sequence ID" value="EKD19249.1"/>
    <property type="molecule type" value="Genomic_DNA"/>
</dbReference>
<dbReference type="PANTHER" id="PTHR43142">
    <property type="entry name" value="CARBOXYLIC ESTER HYDROLASE"/>
    <property type="match status" value="1"/>
</dbReference>
<name>K1Y283_MARBU</name>
<dbReference type="InterPro" id="IPR019826">
    <property type="entry name" value="Carboxylesterase_B_AS"/>
</dbReference>
<keyword evidence="2 3" id="KW-0378">Hydrolase</keyword>
<sequence>MTHAAGDFASRFEPAIEDVDGHAVHQFRGIQYGTVAARFAEPEAVLYKESTLKVDCTKFGPICPQVSIDFHHLLRVPKTIQLQESPVAQDEFGCLNLDITAPATIPRKLPVLIWIHGGSQAMTFMPASSPCADVVPFVANSIKQDEPLIVVFVNYRLSIFAFGNGKGSKNLALKDQRVAIDWVVKHIDSFGGDPNNITLAGESAGAVYVHAHVLTGSPVQRAILQSGSLYLSQPQNFAKGDMLCEKLDKILRPDDLASASVPKVLSALEEANVVSLWLQLTPELEGWETQPSHVQEFLIGDVEFESAIWRSGVGDLNPSEITSYFDSTGEYAEELKRVYNIVEDRYASCTLGALDFINDTRFSYPVMRMVEELRARGATVYNYVFDEPNPWQASARAHHAVELVLLFGRIDWTEKPAAAETQQQIRDRWSLFCGGKAPWKQDRVYAFGPHGRCGIISQLEYSNRRRVDACKLLEKMGAKEYDALCARLAAGRISLLN</sequence>
<dbReference type="EC" id="3.1.1.-" evidence="3"/>
<dbReference type="eggNOG" id="KOG1516">
    <property type="taxonomic scope" value="Eukaryota"/>
</dbReference>
<dbReference type="GeneID" id="18758421"/>
<evidence type="ECO:0000313" key="5">
    <source>
        <dbReference type="EMBL" id="EKD19249.1"/>
    </source>
</evidence>
<dbReference type="RefSeq" id="XP_007290375.1">
    <property type="nucleotide sequence ID" value="XM_007290313.1"/>
</dbReference>
<proteinExistence type="inferred from homology"/>
<reference evidence="5 6" key="1">
    <citation type="journal article" date="2012" name="BMC Genomics">
        <title>Sequencing the genome of Marssonina brunnea reveals fungus-poplar co-evolution.</title>
        <authorList>
            <person name="Zhu S."/>
            <person name="Cao Y.-Z."/>
            <person name="Jiang C."/>
            <person name="Tan B.-Y."/>
            <person name="Wang Z."/>
            <person name="Feng S."/>
            <person name="Zhang L."/>
            <person name="Su X.-H."/>
            <person name="Brejova B."/>
            <person name="Vinar T."/>
            <person name="Xu M."/>
            <person name="Wang M.-X."/>
            <person name="Zhang S.-G."/>
            <person name="Huang M.-R."/>
            <person name="Wu R."/>
            <person name="Zhou Y."/>
        </authorList>
    </citation>
    <scope>NUCLEOTIDE SEQUENCE [LARGE SCALE GENOMIC DNA]</scope>
    <source>
        <strain evidence="5 6">MB_m1</strain>
    </source>
</reference>
<dbReference type="OrthoDB" id="6846267at2759"/>
<dbReference type="SUPFAM" id="SSF53474">
    <property type="entry name" value="alpha/beta-Hydrolases"/>
    <property type="match status" value="1"/>
</dbReference>
<dbReference type="InParanoid" id="K1Y283"/>
<evidence type="ECO:0000259" key="4">
    <source>
        <dbReference type="Pfam" id="PF00135"/>
    </source>
</evidence>
<evidence type="ECO:0000256" key="1">
    <source>
        <dbReference type="ARBA" id="ARBA00005964"/>
    </source>
</evidence>
<accession>K1Y283</accession>
<dbReference type="Pfam" id="PF00135">
    <property type="entry name" value="COesterase"/>
    <property type="match status" value="2"/>
</dbReference>
<dbReference type="GO" id="GO:0016787">
    <property type="term" value="F:hydrolase activity"/>
    <property type="evidence" value="ECO:0007669"/>
    <property type="project" value="UniProtKB-KW"/>
</dbReference>
<evidence type="ECO:0000313" key="6">
    <source>
        <dbReference type="Proteomes" id="UP000006753"/>
    </source>
</evidence>